<gene>
    <name evidence="1" type="ORF">HLB23_37220</name>
</gene>
<accession>A0A849CCE7</accession>
<reference evidence="1 2" key="1">
    <citation type="submission" date="2020-05" db="EMBL/GenBank/DDBJ databases">
        <title>MicrobeNet Type strains.</title>
        <authorList>
            <person name="Nicholson A.C."/>
        </authorList>
    </citation>
    <scope>NUCLEOTIDE SEQUENCE [LARGE SCALE GENOMIC DNA]</scope>
    <source>
        <strain evidence="1 2">JCM 3224</strain>
    </source>
</reference>
<name>A0A849CCE7_9NOCA</name>
<evidence type="ECO:0000313" key="1">
    <source>
        <dbReference type="EMBL" id="NNH75428.1"/>
    </source>
</evidence>
<proteinExistence type="predicted"/>
<organism evidence="1 2">
    <name type="scientific">Nocardia uniformis</name>
    <dbReference type="NCBI Taxonomy" id="53432"/>
    <lineage>
        <taxon>Bacteria</taxon>
        <taxon>Bacillati</taxon>
        <taxon>Actinomycetota</taxon>
        <taxon>Actinomycetes</taxon>
        <taxon>Mycobacteriales</taxon>
        <taxon>Nocardiaceae</taxon>
        <taxon>Nocardia</taxon>
    </lineage>
</organism>
<dbReference type="EMBL" id="JABELX010000021">
    <property type="protein sequence ID" value="NNH75428.1"/>
    <property type="molecule type" value="Genomic_DNA"/>
</dbReference>
<evidence type="ECO:0000313" key="2">
    <source>
        <dbReference type="Proteomes" id="UP000586827"/>
    </source>
</evidence>
<comment type="caution">
    <text evidence="1">The sequence shown here is derived from an EMBL/GenBank/DDBJ whole genome shotgun (WGS) entry which is preliminary data.</text>
</comment>
<dbReference type="AlphaFoldDB" id="A0A849CCE7"/>
<protein>
    <submittedName>
        <fullName evidence="1">Uncharacterized protein</fullName>
    </submittedName>
</protein>
<sequence length="123" mass="12435">MSSNEGVWIGGSVRADGSAIAGRDATVIHGSTVGGPPAPATLDELRVALSELLTQVRAAEELPEREEVAATVEQARAEAAKERPNRHLLGAFLDAAGRAVAGIGALTALVTTLRGAADTILGG</sequence>
<keyword evidence="2" id="KW-1185">Reference proteome</keyword>
<dbReference type="Proteomes" id="UP000586827">
    <property type="component" value="Unassembled WGS sequence"/>
</dbReference>
<dbReference type="RefSeq" id="WP_067528258.1">
    <property type="nucleotide sequence ID" value="NZ_JABELX010000021.1"/>
</dbReference>